<sequence length="361" mass="41359">MSERPDPIQALWELNEYNKRNPTDIYKYRSEEGKVSELEPLLLSLECKLSAAEFKLKLAEAVTEADNREFKVLENKRKINIQELSELRREALMRNDELQEAKAEIERVQPLGRDFDASFSKRGRGTKDERVTRDSPEASRRGNRTRTGIPTSEARYRDRHRKELGRLTANLEATTTKAEQASADLQKIQQSTSKALEKLNTKLAKKTAALAEKERELSIATEALATKSSDNCSKTNKFLEIDLRDAEAINNASRTSAHAEADRIKKGIAKATIDLEARLNVSEHKNDGLERKCCMFEDRYSEQVIASAKKEEQIIRSVVEERRSHDRVLELQRDLGKEENRFFELELALQDLRHQFGVDGE</sequence>
<organism evidence="3 4">
    <name type="scientific">Botryotinia convoluta</name>
    <dbReference type="NCBI Taxonomy" id="54673"/>
    <lineage>
        <taxon>Eukaryota</taxon>
        <taxon>Fungi</taxon>
        <taxon>Dikarya</taxon>
        <taxon>Ascomycota</taxon>
        <taxon>Pezizomycotina</taxon>
        <taxon>Leotiomycetes</taxon>
        <taxon>Helotiales</taxon>
        <taxon>Sclerotiniaceae</taxon>
        <taxon>Botryotinia</taxon>
    </lineage>
</organism>
<keyword evidence="1" id="KW-0175">Coiled coil</keyword>
<dbReference type="Proteomes" id="UP000297527">
    <property type="component" value="Unassembled WGS sequence"/>
</dbReference>
<evidence type="ECO:0000313" key="4">
    <source>
        <dbReference type="Proteomes" id="UP000297527"/>
    </source>
</evidence>
<feature type="coiled-coil region" evidence="1">
    <location>
        <begin position="70"/>
        <end position="108"/>
    </location>
</feature>
<dbReference type="EMBL" id="PQXN01000014">
    <property type="protein sequence ID" value="TGO63286.1"/>
    <property type="molecule type" value="Genomic_DNA"/>
</dbReference>
<evidence type="ECO:0000256" key="1">
    <source>
        <dbReference type="SAM" id="Coils"/>
    </source>
</evidence>
<gene>
    <name evidence="3" type="ORF">BCON_0014g00760</name>
</gene>
<dbReference type="AlphaFoldDB" id="A0A4Z1IPD9"/>
<comment type="caution">
    <text evidence="3">The sequence shown here is derived from an EMBL/GenBank/DDBJ whole genome shotgun (WGS) entry which is preliminary data.</text>
</comment>
<dbReference type="OrthoDB" id="3557439at2759"/>
<name>A0A4Z1IPD9_9HELO</name>
<feature type="region of interest" description="Disordered" evidence="2">
    <location>
        <begin position="116"/>
        <end position="162"/>
    </location>
</feature>
<proteinExistence type="predicted"/>
<evidence type="ECO:0000313" key="3">
    <source>
        <dbReference type="EMBL" id="TGO63286.1"/>
    </source>
</evidence>
<reference evidence="3 4" key="1">
    <citation type="submission" date="2017-12" db="EMBL/GenBank/DDBJ databases">
        <title>Comparative genomics of Botrytis spp.</title>
        <authorList>
            <person name="Valero-Jimenez C.A."/>
            <person name="Tapia P."/>
            <person name="Veloso J."/>
            <person name="Silva-Moreno E."/>
            <person name="Staats M."/>
            <person name="Valdes J.H."/>
            <person name="Van Kan J.A.L."/>
        </authorList>
    </citation>
    <scope>NUCLEOTIDE SEQUENCE [LARGE SCALE GENOMIC DNA]</scope>
    <source>
        <strain evidence="3 4">MUCL11595</strain>
    </source>
</reference>
<protein>
    <submittedName>
        <fullName evidence="3">Uncharacterized protein</fullName>
    </submittedName>
</protein>
<accession>A0A4Z1IPD9</accession>
<feature type="compositionally biased region" description="Basic and acidic residues" evidence="2">
    <location>
        <begin position="125"/>
        <end position="140"/>
    </location>
</feature>
<keyword evidence="4" id="KW-1185">Reference proteome</keyword>
<evidence type="ECO:0000256" key="2">
    <source>
        <dbReference type="SAM" id="MobiDB-lite"/>
    </source>
</evidence>